<accession>A0A4R5KMW7</accession>
<dbReference type="Proteomes" id="UP000295511">
    <property type="component" value="Unassembled WGS sequence"/>
</dbReference>
<evidence type="ECO:0000313" key="2">
    <source>
        <dbReference type="Proteomes" id="UP000295511"/>
    </source>
</evidence>
<proteinExistence type="predicted"/>
<evidence type="ECO:0000313" key="1">
    <source>
        <dbReference type="EMBL" id="TDF96876.1"/>
    </source>
</evidence>
<protein>
    <submittedName>
        <fullName evidence="1">Uncharacterized protein</fullName>
    </submittedName>
</protein>
<dbReference type="EMBL" id="SMRU01000009">
    <property type="protein sequence ID" value="TDF96876.1"/>
    <property type="molecule type" value="Genomic_DNA"/>
</dbReference>
<dbReference type="AlphaFoldDB" id="A0A4R5KMW7"/>
<reference evidence="1 2" key="1">
    <citation type="submission" date="2019-03" db="EMBL/GenBank/DDBJ databases">
        <title>Whole genome sequence of Arthrobacter sp JH1-1.</title>
        <authorList>
            <person name="Trinh H.N."/>
        </authorList>
    </citation>
    <scope>NUCLEOTIDE SEQUENCE [LARGE SCALE GENOMIC DNA]</scope>
    <source>
        <strain evidence="1 2">JH1-1</strain>
    </source>
</reference>
<organism evidence="1 2">
    <name type="scientific">Arthrobacter terricola</name>
    <dbReference type="NCBI Taxonomy" id="2547396"/>
    <lineage>
        <taxon>Bacteria</taxon>
        <taxon>Bacillati</taxon>
        <taxon>Actinomycetota</taxon>
        <taxon>Actinomycetes</taxon>
        <taxon>Micrococcales</taxon>
        <taxon>Micrococcaceae</taxon>
        <taxon>Arthrobacter</taxon>
    </lineage>
</organism>
<sequence>MIDHKNYCSVLKTGECNCQHVALPLPSDTFDGGIDHDFDADTYDCHRCIAERAVFRAKYTPEPARDRMSSAR</sequence>
<name>A0A4R5KMW7_9MICC</name>
<dbReference type="RefSeq" id="WP_133203925.1">
    <property type="nucleotide sequence ID" value="NZ_SMRU01000009.1"/>
</dbReference>
<gene>
    <name evidence="1" type="ORF">E1809_09135</name>
</gene>
<comment type="caution">
    <text evidence="1">The sequence shown here is derived from an EMBL/GenBank/DDBJ whole genome shotgun (WGS) entry which is preliminary data.</text>
</comment>
<keyword evidence="2" id="KW-1185">Reference proteome</keyword>